<sequence length="315" mass="34357">MYLKDTPPFTPNNSDEAIMEAEDELYEEDVIEVIDFDPSNAHEDSSDDEGNCTRVEEGIRNVIDEKAVIEISDSDDDDASPINVNAYSRDAEGNKPTRDDASCIFQQHKGSVFCCHLEPKVGNLAVTGAEDDMAFVWKTNSGEIILNCTGHKDSVTCVQFSHDGTYVATGDMSGVVKVWKISSKSQVWETSVGDLTWLKWHHGANVLLGGTISGEVYMWRIPVGDWKLLPGHGSKTDYGLILPDGKRAAVGYEDGSIKIFDMKAATVVHHIPQDQAHTGPITDMDCHSDNNLLISGGVDGHAVVLKTQTGKVGYV</sequence>
<dbReference type="PANTHER" id="PTHR19857">
    <property type="entry name" value="MITOCHONDRIAL DIVISION PROTEIN 1-RELATED"/>
    <property type="match status" value="1"/>
</dbReference>
<keyword evidence="2" id="KW-0677">Repeat</keyword>
<dbReference type="SUPFAM" id="SSF50978">
    <property type="entry name" value="WD40 repeat-like"/>
    <property type="match status" value="1"/>
</dbReference>
<comment type="caution">
    <text evidence="5">The sequence shown here is derived from an EMBL/GenBank/DDBJ whole genome shotgun (WGS) entry which is preliminary data.</text>
</comment>
<evidence type="ECO:0000259" key="4">
    <source>
        <dbReference type="Pfam" id="PF12894"/>
    </source>
</evidence>
<gene>
    <name evidence="5" type="ORF">ANN_11909</name>
</gene>
<evidence type="ECO:0000313" key="5">
    <source>
        <dbReference type="EMBL" id="KAJ4442043.1"/>
    </source>
</evidence>
<dbReference type="InterPro" id="IPR051179">
    <property type="entry name" value="WD_repeat_multifunction"/>
</dbReference>
<dbReference type="InterPro" id="IPR001680">
    <property type="entry name" value="WD40_rpt"/>
</dbReference>
<name>A0ABQ8T720_PERAM</name>
<feature type="repeat" description="WD" evidence="3">
    <location>
        <begin position="148"/>
        <end position="189"/>
    </location>
</feature>
<dbReference type="PROSITE" id="PS50082">
    <property type="entry name" value="WD_REPEATS_2"/>
    <property type="match status" value="2"/>
</dbReference>
<dbReference type="Gene3D" id="2.130.10.10">
    <property type="entry name" value="YVTN repeat-like/Quinoprotein amine dehydrogenase"/>
    <property type="match status" value="1"/>
</dbReference>
<dbReference type="Pfam" id="PF12894">
    <property type="entry name" value="ANAPC4_WD40"/>
    <property type="match status" value="1"/>
</dbReference>
<dbReference type="Pfam" id="PF00400">
    <property type="entry name" value="WD40"/>
    <property type="match status" value="1"/>
</dbReference>
<feature type="repeat" description="WD" evidence="3">
    <location>
        <begin position="105"/>
        <end position="147"/>
    </location>
</feature>
<dbReference type="InterPro" id="IPR024977">
    <property type="entry name" value="Apc4-like_WD40_dom"/>
</dbReference>
<dbReference type="PANTHER" id="PTHR19857:SF8">
    <property type="entry name" value="ANGIO-ASSOCIATED MIGRATORY CELL PROTEIN"/>
    <property type="match status" value="1"/>
</dbReference>
<dbReference type="PROSITE" id="PS50294">
    <property type="entry name" value="WD_REPEATS_REGION"/>
    <property type="match status" value="1"/>
</dbReference>
<protein>
    <recommendedName>
        <fullName evidence="4">Anaphase-promoting complex subunit 4-like WD40 domain-containing protein</fullName>
    </recommendedName>
</protein>
<evidence type="ECO:0000313" key="6">
    <source>
        <dbReference type="Proteomes" id="UP001148838"/>
    </source>
</evidence>
<dbReference type="SMART" id="SM00320">
    <property type="entry name" value="WD40"/>
    <property type="match status" value="5"/>
</dbReference>
<proteinExistence type="predicted"/>
<dbReference type="EMBL" id="JAJSOF020000015">
    <property type="protein sequence ID" value="KAJ4442043.1"/>
    <property type="molecule type" value="Genomic_DNA"/>
</dbReference>
<accession>A0ABQ8T720</accession>
<dbReference type="InterPro" id="IPR015943">
    <property type="entry name" value="WD40/YVTN_repeat-like_dom_sf"/>
</dbReference>
<reference evidence="5 6" key="1">
    <citation type="journal article" date="2022" name="Allergy">
        <title>Genome assembly and annotation of Periplaneta americana reveal a comprehensive cockroach allergen profile.</title>
        <authorList>
            <person name="Wang L."/>
            <person name="Xiong Q."/>
            <person name="Saelim N."/>
            <person name="Wang L."/>
            <person name="Nong W."/>
            <person name="Wan A.T."/>
            <person name="Shi M."/>
            <person name="Liu X."/>
            <person name="Cao Q."/>
            <person name="Hui J.H.L."/>
            <person name="Sookrung N."/>
            <person name="Leung T.F."/>
            <person name="Tungtrongchitr A."/>
            <person name="Tsui S.K.W."/>
        </authorList>
    </citation>
    <scope>NUCLEOTIDE SEQUENCE [LARGE SCALE GENOMIC DNA]</scope>
    <source>
        <strain evidence="5">PWHHKU_190912</strain>
    </source>
</reference>
<dbReference type="InterPro" id="IPR036322">
    <property type="entry name" value="WD40_repeat_dom_sf"/>
</dbReference>
<keyword evidence="1 3" id="KW-0853">WD repeat</keyword>
<keyword evidence="6" id="KW-1185">Reference proteome</keyword>
<evidence type="ECO:0000256" key="1">
    <source>
        <dbReference type="ARBA" id="ARBA00022574"/>
    </source>
</evidence>
<dbReference type="Proteomes" id="UP001148838">
    <property type="component" value="Unassembled WGS sequence"/>
</dbReference>
<evidence type="ECO:0000256" key="2">
    <source>
        <dbReference type="ARBA" id="ARBA00022737"/>
    </source>
</evidence>
<feature type="domain" description="Anaphase-promoting complex subunit 4-like WD40" evidence="4">
    <location>
        <begin position="243"/>
        <end position="276"/>
    </location>
</feature>
<organism evidence="5 6">
    <name type="scientific">Periplaneta americana</name>
    <name type="common">American cockroach</name>
    <name type="synonym">Blatta americana</name>
    <dbReference type="NCBI Taxonomy" id="6978"/>
    <lineage>
        <taxon>Eukaryota</taxon>
        <taxon>Metazoa</taxon>
        <taxon>Ecdysozoa</taxon>
        <taxon>Arthropoda</taxon>
        <taxon>Hexapoda</taxon>
        <taxon>Insecta</taxon>
        <taxon>Pterygota</taxon>
        <taxon>Neoptera</taxon>
        <taxon>Polyneoptera</taxon>
        <taxon>Dictyoptera</taxon>
        <taxon>Blattodea</taxon>
        <taxon>Blattoidea</taxon>
        <taxon>Blattidae</taxon>
        <taxon>Blattinae</taxon>
        <taxon>Periplaneta</taxon>
    </lineage>
</organism>
<evidence type="ECO:0000256" key="3">
    <source>
        <dbReference type="PROSITE-ProRule" id="PRU00221"/>
    </source>
</evidence>